<dbReference type="GO" id="GO:0042138">
    <property type="term" value="P:meiotic DNA double-strand break formation"/>
    <property type="evidence" value="ECO:0007669"/>
    <property type="project" value="TreeGrafter"/>
</dbReference>
<dbReference type="PANTHER" id="PTHR10848:SF2">
    <property type="entry name" value="RECOMBINATION PROTEIN SPO11, PUTATIVE-RELATED"/>
    <property type="match status" value="1"/>
</dbReference>
<dbReference type="eggNOG" id="KOG2795">
    <property type="taxonomic scope" value="Eukaryota"/>
</dbReference>
<dbReference type="HOGENOM" id="CLU_614471_0_0_1"/>
<gene>
    <name evidence="2" type="ORF">CYME_CML010C</name>
</gene>
<dbReference type="GeneID" id="16994832"/>
<dbReference type="RefSeq" id="XP_005536687.1">
    <property type="nucleotide sequence ID" value="XM_005536630.1"/>
</dbReference>
<reference evidence="2 3" key="2">
    <citation type="journal article" date="2007" name="BMC Biol.">
        <title>A 100%-complete sequence reveals unusually simple genomic features in the hot-spring red alga Cyanidioschyzon merolae.</title>
        <authorList>
            <person name="Nozaki H."/>
            <person name="Takano H."/>
            <person name="Misumi O."/>
            <person name="Terasawa K."/>
            <person name="Matsuzaki M."/>
            <person name="Maruyama S."/>
            <person name="Nishida K."/>
            <person name="Yagisawa F."/>
            <person name="Yoshida Y."/>
            <person name="Fujiwara T."/>
            <person name="Takio S."/>
            <person name="Tamura K."/>
            <person name="Chung S.J."/>
            <person name="Nakamura S."/>
            <person name="Kuroiwa H."/>
            <person name="Tanaka K."/>
            <person name="Sato N."/>
            <person name="Kuroiwa T."/>
        </authorList>
    </citation>
    <scope>NUCLEOTIDE SEQUENCE [LARGE SCALE GENOMIC DNA]</scope>
    <source>
        <strain evidence="2 3">10D</strain>
    </source>
</reference>
<protein>
    <submittedName>
        <fullName evidence="2">Similar to DNA topoisomerase VI subunit A</fullName>
    </submittedName>
</protein>
<evidence type="ECO:0000313" key="3">
    <source>
        <dbReference type="Proteomes" id="UP000007014"/>
    </source>
</evidence>
<evidence type="ECO:0000259" key="1">
    <source>
        <dbReference type="Pfam" id="PF21180"/>
    </source>
</evidence>
<proteinExistence type="predicted"/>
<accession>M1USH9</accession>
<dbReference type="Gene3D" id="3.40.1360.10">
    <property type="match status" value="1"/>
</dbReference>
<dbReference type="GO" id="GO:0000228">
    <property type="term" value="C:nuclear chromosome"/>
    <property type="evidence" value="ECO:0007669"/>
    <property type="project" value="TreeGrafter"/>
</dbReference>
<dbReference type="InterPro" id="IPR036078">
    <property type="entry name" value="Spo11/TopoVI_A_sf"/>
</dbReference>
<evidence type="ECO:0000313" key="2">
    <source>
        <dbReference type="EMBL" id="BAM80651.1"/>
    </source>
</evidence>
<reference evidence="2 3" key="1">
    <citation type="journal article" date="2004" name="Nature">
        <title>Genome sequence of the ultrasmall unicellular red alga Cyanidioschyzon merolae 10D.</title>
        <authorList>
            <person name="Matsuzaki M."/>
            <person name="Misumi O."/>
            <person name="Shin-i T."/>
            <person name="Maruyama S."/>
            <person name="Takahara M."/>
            <person name="Miyagishima S."/>
            <person name="Mori T."/>
            <person name="Nishida K."/>
            <person name="Yagisawa F."/>
            <person name="Nishida K."/>
            <person name="Yoshida Y."/>
            <person name="Nishimura Y."/>
            <person name="Nakao S."/>
            <person name="Kobayashi T."/>
            <person name="Momoyama Y."/>
            <person name="Higashiyama T."/>
            <person name="Minoda A."/>
            <person name="Sano M."/>
            <person name="Nomoto H."/>
            <person name="Oishi K."/>
            <person name="Hayashi H."/>
            <person name="Ohta F."/>
            <person name="Nishizaka S."/>
            <person name="Haga S."/>
            <person name="Miura S."/>
            <person name="Morishita T."/>
            <person name="Kabeya Y."/>
            <person name="Terasawa K."/>
            <person name="Suzuki Y."/>
            <person name="Ishii Y."/>
            <person name="Asakawa S."/>
            <person name="Takano H."/>
            <person name="Ohta N."/>
            <person name="Kuroiwa H."/>
            <person name="Tanaka K."/>
            <person name="Shimizu N."/>
            <person name="Sugano S."/>
            <person name="Sato N."/>
            <person name="Nozaki H."/>
            <person name="Ogasawara N."/>
            <person name="Kohara Y."/>
            <person name="Kuroiwa T."/>
        </authorList>
    </citation>
    <scope>NUCLEOTIDE SEQUENCE [LARGE SCALE GENOMIC DNA]</scope>
    <source>
        <strain evidence="2 3">10D</strain>
    </source>
</reference>
<keyword evidence="3" id="KW-1185">Reference proteome</keyword>
<dbReference type="GO" id="GO:0003677">
    <property type="term" value="F:DNA binding"/>
    <property type="evidence" value="ECO:0007669"/>
    <property type="project" value="InterPro"/>
</dbReference>
<dbReference type="GO" id="GO:0007131">
    <property type="term" value="P:reciprocal meiotic recombination"/>
    <property type="evidence" value="ECO:0007669"/>
    <property type="project" value="TreeGrafter"/>
</dbReference>
<dbReference type="GO" id="GO:0000706">
    <property type="term" value="P:meiotic DNA double-strand break processing"/>
    <property type="evidence" value="ECO:0007669"/>
    <property type="project" value="TreeGrafter"/>
</dbReference>
<dbReference type="Gramene" id="CML010CT">
    <property type="protein sequence ID" value="CML010CT"/>
    <property type="gene ID" value="CML010C"/>
</dbReference>
<dbReference type="KEGG" id="cme:CYME_CML010C"/>
<dbReference type="GO" id="GO:0003918">
    <property type="term" value="F:DNA topoisomerase type II (double strand cut, ATP-hydrolyzing) activity"/>
    <property type="evidence" value="ECO:0007669"/>
    <property type="project" value="InterPro"/>
</dbReference>
<dbReference type="InterPro" id="IPR034136">
    <property type="entry name" value="TOPRIM_Topo6A/Spo11"/>
</dbReference>
<name>M1USH9_CYAM1</name>
<dbReference type="AlphaFoldDB" id="M1USH9"/>
<dbReference type="STRING" id="280699.M1USH9"/>
<dbReference type="OrthoDB" id="2328at2759"/>
<dbReference type="Proteomes" id="UP000007014">
    <property type="component" value="Chromosome 12"/>
</dbReference>
<sequence>MRTGPQISAAAVTKWTCWQRQRQLERMAVWIVASLAAPGAKQVREARYEHRLRFSTEAVPLWKLTMLLVRLYHSSWHAGSRESTYLRELFYRLVPVFDSQQELTQYLDRLLAAARISRFSLGIIAESRGWVFFGSGIQLQKRSIENERPRYVQSEAANARLCTPHRGLMPIPDDIVLDPGAYQLVVEPRQDLVVVILIVEKFGVFRCLVDEGFASILPVLTILVTGGGQPSLATRALVAQIARCLEAHHAAFRSTNAPHTYPRFDIYVITDYDPYGLCIARQYRRSLAAALPQFTADSKFTRLPRWIGPRACHLFRARSSRANCELLRAKSEADQSPLMRGPMPSQRALVLARNIFAEAVLQGDSLVAEELHNMIGSQLYTDPSMLKLARNLPWIDGCPGAAGDGIGTHDLHTLVLLLGPGGFARDFLPRLILETRQEELRKSLGL</sequence>
<dbReference type="InterPro" id="IPR002815">
    <property type="entry name" value="Spo11/TopoVI_A"/>
</dbReference>
<dbReference type="PANTHER" id="PTHR10848">
    <property type="entry name" value="MEIOTIC RECOMBINATION PROTEIN SPO11"/>
    <property type="match status" value="1"/>
</dbReference>
<dbReference type="Pfam" id="PF21180">
    <property type="entry name" value="TOP6A-Spo11_Toprim"/>
    <property type="match status" value="1"/>
</dbReference>
<feature type="domain" description="Topoisomerase 6 subunit A/Spo11 TOPRIM" evidence="1">
    <location>
        <begin position="195"/>
        <end position="311"/>
    </location>
</feature>
<organism evidence="2 3">
    <name type="scientific">Cyanidioschyzon merolae (strain NIES-3377 / 10D)</name>
    <name type="common">Unicellular red alga</name>
    <dbReference type="NCBI Taxonomy" id="280699"/>
    <lineage>
        <taxon>Eukaryota</taxon>
        <taxon>Rhodophyta</taxon>
        <taxon>Bangiophyceae</taxon>
        <taxon>Cyanidiales</taxon>
        <taxon>Cyanidiaceae</taxon>
        <taxon>Cyanidioschyzon</taxon>
    </lineage>
</organism>
<dbReference type="SUPFAM" id="SSF56726">
    <property type="entry name" value="DNA topoisomerase IV, alpha subunit"/>
    <property type="match status" value="1"/>
</dbReference>
<dbReference type="EMBL" id="AP006494">
    <property type="protein sequence ID" value="BAM80651.1"/>
    <property type="molecule type" value="Genomic_DNA"/>
</dbReference>